<name>A0A1I7S8J3_BURXY</name>
<keyword evidence="4" id="KW-1185">Reference proteome</keyword>
<reference evidence="2" key="2">
    <citation type="submission" date="2020-08" db="EMBL/GenBank/DDBJ databases">
        <authorList>
            <person name="Kikuchi T."/>
        </authorList>
    </citation>
    <scope>NUCLEOTIDE SEQUENCE</scope>
    <source>
        <strain evidence="1">Ka4C1</strain>
    </source>
</reference>
<dbReference type="Proteomes" id="UP000659654">
    <property type="component" value="Unassembled WGS sequence"/>
</dbReference>
<gene>
    <name evidence="1" type="ORF">BXYJ_LOCUS10874</name>
</gene>
<dbReference type="SMR" id="A0A1I7S8J3"/>
<dbReference type="WBParaSite" id="BXY_0933600.1">
    <property type="protein sequence ID" value="BXY_0933600.1"/>
    <property type="gene ID" value="BXY_0933600"/>
</dbReference>
<dbReference type="EMBL" id="CAJFDI010000005">
    <property type="protein sequence ID" value="CAD5230212.1"/>
    <property type="molecule type" value="Genomic_DNA"/>
</dbReference>
<reference evidence="5" key="1">
    <citation type="submission" date="2016-11" db="UniProtKB">
        <authorList>
            <consortium name="WormBaseParasite"/>
        </authorList>
    </citation>
    <scope>IDENTIFICATION</scope>
</reference>
<evidence type="ECO:0000313" key="5">
    <source>
        <dbReference type="WBParaSite" id="BXY_0933600.1"/>
    </source>
</evidence>
<organism evidence="3 5">
    <name type="scientific">Bursaphelenchus xylophilus</name>
    <name type="common">Pinewood nematode worm</name>
    <name type="synonym">Aphelenchoides xylophilus</name>
    <dbReference type="NCBI Taxonomy" id="6326"/>
    <lineage>
        <taxon>Eukaryota</taxon>
        <taxon>Metazoa</taxon>
        <taxon>Ecdysozoa</taxon>
        <taxon>Nematoda</taxon>
        <taxon>Chromadorea</taxon>
        <taxon>Rhabditida</taxon>
        <taxon>Tylenchina</taxon>
        <taxon>Tylenchomorpha</taxon>
        <taxon>Aphelenchoidea</taxon>
        <taxon>Aphelenchoididae</taxon>
        <taxon>Bursaphelenchus</taxon>
    </lineage>
</organism>
<evidence type="ECO:0000313" key="3">
    <source>
        <dbReference type="Proteomes" id="UP000095284"/>
    </source>
</evidence>
<evidence type="ECO:0000313" key="2">
    <source>
        <dbReference type="EMBL" id="CAG9121129.1"/>
    </source>
</evidence>
<sequence length="120" mass="13604">MTELLKTAQDRLDDEKEKWKETEKTVLLGIDTVKALDADVVKCLQHEEINFVIFRLAQNGKNDQIGLNNMKISKSARLPFYAYIDPNPYADGAVQLNEALDFAAQNDIKLQGKSFISQMI</sequence>
<dbReference type="EMBL" id="CAJFCV020000005">
    <property type="protein sequence ID" value="CAG9121129.1"/>
    <property type="molecule type" value="Genomic_DNA"/>
</dbReference>
<dbReference type="AlphaFoldDB" id="A0A1I7S8J3"/>
<dbReference type="Proteomes" id="UP000095284">
    <property type="component" value="Unplaced"/>
</dbReference>
<protein>
    <submittedName>
        <fullName evidence="1">(pine wood nematode) hypothetical protein</fullName>
    </submittedName>
</protein>
<proteinExistence type="predicted"/>
<evidence type="ECO:0000313" key="1">
    <source>
        <dbReference type="EMBL" id="CAD5230212.1"/>
    </source>
</evidence>
<evidence type="ECO:0000313" key="4">
    <source>
        <dbReference type="Proteomes" id="UP000659654"/>
    </source>
</evidence>
<dbReference type="Proteomes" id="UP000582659">
    <property type="component" value="Unassembled WGS sequence"/>
</dbReference>
<accession>A0A1I7S8J3</accession>